<accession>A0A2V3W9M0</accession>
<dbReference type="InterPro" id="IPR035965">
    <property type="entry name" value="PAS-like_dom_sf"/>
</dbReference>
<dbReference type="PROSITE" id="PS50112">
    <property type="entry name" value="PAS"/>
    <property type="match status" value="1"/>
</dbReference>
<sequence length="258" mass="28898">MLNKDNEHLFQAALNHTNVGLVITDPSLEGHPIIYVNQGFTKLTGYDATEVIGENCRFLQGETTDQHATQAIRQAIQNKDSVTVQIYNYTKEGQGFWNELTIDPMWVKENGQDRLYFIGIQKDVTELKEKERLLQAALNEMEDLSTPIVPISHNLAVLPLIGSITQSRLEQLTSNISNYLTKSKDDYLILDLSGLFEVDTYVAASLLKLHDLTQIIGTQLVLTGIRPELAIKTLDFGDHLKGLKTYLTVKDAVQALKA</sequence>
<feature type="domain" description="PAS" evidence="4">
    <location>
        <begin position="6"/>
        <end position="79"/>
    </location>
</feature>
<dbReference type="InterPro" id="IPR036513">
    <property type="entry name" value="STAS_dom_sf"/>
</dbReference>
<dbReference type="CDD" id="cd00130">
    <property type="entry name" value="PAS"/>
    <property type="match status" value="1"/>
</dbReference>
<protein>
    <submittedName>
        <fullName evidence="7">PAS domain S-box-containing protein</fullName>
    </submittedName>
</protein>
<dbReference type="RefSeq" id="WP_110251403.1">
    <property type="nucleotide sequence ID" value="NZ_QJJR01000006.1"/>
</dbReference>
<dbReference type="OrthoDB" id="9812260at2"/>
<evidence type="ECO:0000259" key="6">
    <source>
        <dbReference type="PROSITE" id="PS50801"/>
    </source>
</evidence>
<comment type="caution">
    <text evidence="7">The sequence shown here is derived from an EMBL/GenBank/DDBJ whole genome shotgun (WGS) entry which is preliminary data.</text>
</comment>
<organism evidence="7 8">
    <name type="scientific">Streptohalobacillus salinus</name>
    <dbReference type="NCBI Taxonomy" id="621096"/>
    <lineage>
        <taxon>Bacteria</taxon>
        <taxon>Bacillati</taxon>
        <taxon>Bacillota</taxon>
        <taxon>Bacilli</taxon>
        <taxon>Bacillales</taxon>
        <taxon>Bacillaceae</taxon>
        <taxon>Streptohalobacillus</taxon>
    </lineage>
</organism>
<evidence type="ECO:0000256" key="1">
    <source>
        <dbReference type="ARBA" id="ARBA00022630"/>
    </source>
</evidence>
<dbReference type="AlphaFoldDB" id="A0A2V3W9M0"/>
<keyword evidence="8" id="KW-1185">Reference proteome</keyword>
<dbReference type="InterPro" id="IPR000700">
    <property type="entry name" value="PAS-assoc_C"/>
</dbReference>
<feature type="domain" description="STAS" evidence="6">
    <location>
        <begin position="145"/>
        <end position="256"/>
    </location>
</feature>
<dbReference type="PROSITE" id="PS50113">
    <property type="entry name" value="PAC"/>
    <property type="match status" value="1"/>
</dbReference>
<evidence type="ECO:0000313" key="7">
    <source>
        <dbReference type="EMBL" id="PXW91067.1"/>
    </source>
</evidence>
<dbReference type="PROSITE" id="PS50801">
    <property type="entry name" value="STAS"/>
    <property type="match status" value="1"/>
</dbReference>
<keyword evidence="2" id="KW-0288">FMN</keyword>
<evidence type="ECO:0000256" key="3">
    <source>
        <dbReference type="ARBA" id="ARBA00022991"/>
    </source>
</evidence>
<dbReference type="SUPFAM" id="SSF55785">
    <property type="entry name" value="PYP-like sensor domain (PAS domain)"/>
    <property type="match status" value="1"/>
</dbReference>
<dbReference type="PANTHER" id="PTHR47429">
    <property type="entry name" value="PROTEIN TWIN LOV 1"/>
    <property type="match status" value="1"/>
</dbReference>
<dbReference type="InterPro" id="IPR000014">
    <property type="entry name" value="PAS"/>
</dbReference>
<evidence type="ECO:0000259" key="4">
    <source>
        <dbReference type="PROSITE" id="PS50112"/>
    </source>
</evidence>
<name>A0A2V3W9M0_9BACI</name>
<dbReference type="SMART" id="SM00091">
    <property type="entry name" value="PAS"/>
    <property type="match status" value="1"/>
</dbReference>
<feature type="domain" description="PAC" evidence="5">
    <location>
        <begin position="80"/>
        <end position="136"/>
    </location>
</feature>
<keyword evidence="1" id="KW-0285">Flavoprotein</keyword>
<evidence type="ECO:0000259" key="5">
    <source>
        <dbReference type="PROSITE" id="PS50113"/>
    </source>
</evidence>
<dbReference type="SUPFAM" id="SSF52091">
    <property type="entry name" value="SpoIIaa-like"/>
    <property type="match status" value="1"/>
</dbReference>
<dbReference type="Pfam" id="PF01740">
    <property type="entry name" value="STAS"/>
    <property type="match status" value="1"/>
</dbReference>
<gene>
    <name evidence="7" type="ORF">DES38_106104</name>
</gene>
<dbReference type="InterPro" id="IPR002645">
    <property type="entry name" value="STAS_dom"/>
</dbReference>
<dbReference type="Pfam" id="PF13426">
    <property type="entry name" value="PAS_9"/>
    <property type="match status" value="1"/>
</dbReference>
<keyword evidence="3" id="KW-0157">Chromophore</keyword>
<evidence type="ECO:0000256" key="2">
    <source>
        <dbReference type="ARBA" id="ARBA00022643"/>
    </source>
</evidence>
<dbReference type="NCBIfam" id="TIGR00229">
    <property type="entry name" value="sensory_box"/>
    <property type="match status" value="1"/>
</dbReference>
<dbReference type="CDD" id="cd07041">
    <property type="entry name" value="STAS_RsbR_RsbS_like"/>
    <property type="match status" value="1"/>
</dbReference>
<dbReference type="Gene3D" id="3.30.450.20">
    <property type="entry name" value="PAS domain"/>
    <property type="match status" value="1"/>
</dbReference>
<evidence type="ECO:0000313" key="8">
    <source>
        <dbReference type="Proteomes" id="UP000247922"/>
    </source>
</evidence>
<dbReference type="Proteomes" id="UP000247922">
    <property type="component" value="Unassembled WGS sequence"/>
</dbReference>
<reference evidence="7 8" key="1">
    <citation type="submission" date="2018-05" db="EMBL/GenBank/DDBJ databases">
        <title>Genomic Encyclopedia of Type Strains, Phase IV (KMG-IV): sequencing the most valuable type-strain genomes for metagenomic binning, comparative biology and taxonomic classification.</title>
        <authorList>
            <person name="Goeker M."/>
        </authorList>
    </citation>
    <scope>NUCLEOTIDE SEQUENCE [LARGE SCALE GENOMIC DNA]</scope>
    <source>
        <strain evidence="7 8">DSM 22440</strain>
    </source>
</reference>
<dbReference type="Gene3D" id="3.30.750.24">
    <property type="entry name" value="STAS domain"/>
    <property type="match status" value="1"/>
</dbReference>
<dbReference type="EMBL" id="QJJR01000006">
    <property type="protein sequence ID" value="PXW91067.1"/>
    <property type="molecule type" value="Genomic_DNA"/>
</dbReference>
<dbReference type="PANTHER" id="PTHR47429:SF2">
    <property type="entry name" value="PROTEIN TWIN LOV 1"/>
    <property type="match status" value="1"/>
</dbReference>
<proteinExistence type="predicted"/>